<dbReference type="NCBIfam" id="TIGR01494">
    <property type="entry name" value="ATPase_P-type"/>
    <property type="match status" value="1"/>
</dbReference>
<keyword evidence="5 17" id="KW-0812">Transmembrane</keyword>
<dbReference type="SUPFAM" id="SSF56784">
    <property type="entry name" value="HAD-like"/>
    <property type="match status" value="1"/>
</dbReference>
<evidence type="ECO:0000256" key="10">
    <source>
        <dbReference type="ARBA" id="ARBA00022842"/>
    </source>
</evidence>
<evidence type="ECO:0000256" key="14">
    <source>
        <dbReference type="ARBA" id="ARBA00023065"/>
    </source>
</evidence>
<comment type="caution">
    <text evidence="17">Lacks conserved residue(s) required for the propagation of feature annotation.</text>
</comment>
<keyword evidence="7 17" id="KW-0547">Nucleotide-binding</keyword>
<dbReference type="InterPro" id="IPR023299">
    <property type="entry name" value="ATPase_P-typ_cyto_dom_N"/>
</dbReference>
<feature type="transmembrane region" description="Helical" evidence="17">
    <location>
        <begin position="956"/>
        <end position="976"/>
    </location>
</feature>
<dbReference type="PANTHER" id="PTHR24093:SF434">
    <property type="entry name" value="CALCIUM-TRANSPORTING ATPASE 13, PLASMA MEMBRANE-TYPE-RELATED"/>
    <property type="match status" value="1"/>
</dbReference>
<dbReference type="InterPro" id="IPR006408">
    <property type="entry name" value="P-type_ATPase_IIB"/>
</dbReference>
<keyword evidence="9 17" id="KW-0067">ATP-binding</keyword>
<protein>
    <recommendedName>
        <fullName evidence="17">Calcium-transporting ATPase</fullName>
        <ecNumber evidence="17">7.2.2.10</ecNumber>
    </recommendedName>
</protein>
<evidence type="ECO:0000259" key="18">
    <source>
        <dbReference type="Pfam" id="PF00122"/>
    </source>
</evidence>
<dbReference type="EMBL" id="BPVZ01000172">
    <property type="protein sequence ID" value="GKV43744.1"/>
    <property type="molecule type" value="Genomic_DNA"/>
</dbReference>
<dbReference type="GO" id="GO:0016887">
    <property type="term" value="F:ATP hydrolysis activity"/>
    <property type="evidence" value="ECO:0007669"/>
    <property type="project" value="InterPro"/>
</dbReference>
<dbReference type="InterPro" id="IPR023214">
    <property type="entry name" value="HAD_sf"/>
</dbReference>
<dbReference type="Pfam" id="PF00122">
    <property type="entry name" value="E1-E2_ATPase"/>
    <property type="match status" value="1"/>
</dbReference>
<proteinExistence type="inferred from homology"/>
<comment type="subcellular location">
    <subcellularLocation>
        <location evidence="1 17">Membrane</location>
        <topology evidence="1 17">Multi-pass membrane protein</topology>
    </subcellularLocation>
</comment>
<dbReference type="InterPro" id="IPR059000">
    <property type="entry name" value="ATPase_P-type_domA"/>
</dbReference>
<gene>
    <name evidence="21" type="ORF">SLEP1_g50996</name>
</gene>
<feature type="domain" description="Cation-transporting P-type ATPase C-terminal" evidence="19">
    <location>
        <begin position="800"/>
        <end position="978"/>
    </location>
</feature>
<dbReference type="PRINTS" id="PR00121">
    <property type="entry name" value="NAKATPASE"/>
</dbReference>
<keyword evidence="10" id="KW-0460">Magnesium</keyword>
<evidence type="ECO:0000313" key="22">
    <source>
        <dbReference type="Proteomes" id="UP001054252"/>
    </source>
</evidence>
<accession>A0AAV5M1S8</accession>
<evidence type="ECO:0000256" key="7">
    <source>
        <dbReference type="ARBA" id="ARBA00022741"/>
    </source>
</evidence>
<evidence type="ECO:0000256" key="5">
    <source>
        <dbReference type="ARBA" id="ARBA00022692"/>
    </source>
</evidence>
<evidence type="ECO:0000256" key="11">
    <source>
        <dbReference type="ARBA" id="ARBA00022860"/>
    </source>
</evidence>
<evidence type="ECO:0000259" key="19">
    <source>
        <dbReference type="Pfam" id="PF00689"/>
    </source>
</evidence>
<sequence>MSVNRANSISMDHLLNLPSTFSKPKKSDSHVSITIPQENNGFRINQTILTNVVAKKDLQTLQKLGGVDGVAYCLETNLDSGINGSAEDITRRRVAFGSNMHGKKQLVKSFSYFVGKAFRHPTIMILLGCAALSLAIDIKDHGGAFKQRWYEGGGISLAVFALIASSATVNYWQNRQLDNIFRISNDIRINVIRRGQRQQISIYDVVVGDIVYLKMGDKIPADGLFLDGYSLQVDKSSMFEDRNHIEVNLRRNPFLVSSAKVINGFARMLVTSVGTNTTCGQMMNLINRDEKEKSPLQKRVKKLALSIRTVTDLVLVVLLVNDYFTSNASNGKRNKANDPLNANPLNTIKGMVAATAIIISTASPEGLLFVVKLTLTYAMKRMMVDKLMVRTPSACETMRSITTICTNKTGTLTLNQMKVKNFWLGQKPMDKVASSSSISPHVVDLILQGVALNTMEGAYKGSSRLMGSEFFGNSMEKALLSWAALELKMDLEKMKQNYSILFVETFNSRKKRSGVLIKNKDANTDVLHIHWKGAAEMILAMCSSYYDTSGNTKDMNEKERMKFELIINEMAASGLCCVAFAYTRVSKEDGEDLKEKKKLKEENLTLLGLAGVEDPCRPEVKEAVELCHCAGVKIKMITGDNACTARAIAIECGILQSGDEDKEGAIVEGEVFRNYTLLEMMEKVDNICVLARSSPSDRLLMVQCLKLKGQVVAVSGINDSRVLKEAHVGLSLGIQGTEVAKESSDIVILDDNFATVAMALTWGRCIYGNIQKFIQFQLTITVSTLVINLLATISTGADYLTAAQTLRVNMITGMLGALALATEHPASDLMEKPPVGLMEGLITNIMWRNLLAQALYQIGVLLVLQGRGASIFGPTKAIHNILIFNTFNLCQIFNIFNVRKLEKKNVFKDVHKSWKFLVIVGIMILLQVLMVEFLRQFANTEKSNWKVLAHTEKLNWVNWGTCVAIAAVSWPIGMIVKCIPIPQLRSL</sequence>
<dbReference type="PANTHER" id="PTHR24093">
    <property type="entry name" value="CATION TRANSPORTING ATPASE"/>
    <property type="match status" value="1"/>
</dbReference>
<keyword evidence="12" id="KW-1278">Translocase</keyword>
<keyword evidence="15 17" id="KW-0472">Membrane</keyword>
<keyword evidence="4 17" id="KW-0109">Calcium transport</keyword>
<dbReference type="InterPro" id="IPR006068">
    <property type="entry name" value="ATPase_P-typ_cation-transptr_C"/>
</dbReference>
<reference evidence="21 22" key="1">
    <citation type="journal article" date="2021" name="Commun. Biol.">
        <title>The genome of Shorea leprosula (Dipterocarpaceae) highlights the ecological relevance of drought in aseasonal tropical rainforests.</title>
        <authorList>
            <person name="Ng K.K.S."/>
            <person name="Kobayashi M.J."/>
            <person name="Fawcett J.A."/>
            <person name="Hatakeyama M."/>
            <person name="Paape T."/>
            <person name="Ng C.H."/>
            <person name="Ang C.C."/>
            <person name="Tnah L.H."/>
            <person name="Lee C.T."/>
            <person name="Nishiyama T."/>
            <person name="Sese J."/>
            <person name="O'Brien M.J."/>
            <person name="Copetti D."/>
            <person name="Mohd Noor M.I."/>
            <person name="Ong R.C."/>
            <person name="Putra M."/>
            <person name="Sireger I.Z."/>
            <person name="Indrioko S."/>
            <person name="Kosugi Y."/>
            <person name="Izuno A."/>
            <person name="Isagi Y."/>
            <person name="Lee S.L."/>
            <person name="Shimizu K.K."/>
        </authorList>
    </citation>
    <scope>NUCLEOTIDE SEQUENCE [LARGE SCALE GENOMIC DNA]</scope>
    <source>
        <strain evidence="21">214</strain>
    </source>
</reference>
<keyword evidence="3 17" id="KW-0813">Transport</keyword>
<evidence type="ECO:0000256" key="6">
    <source>
        <dbReference type="ARBA" id="ARBA00022723"/>
    </source>
</evidence>
<keyword evidence="8 17" id="KW-0106">Calcium</keyword>
<evidence type="ECO:0000256" key="13">
    <source>
        <dbReference type="ARBA" id="ARBA00022989"/>
    </source>
</evidence>
<dbReference type="Pfam" id="PF13246">
    <property type="entry name" value="Cation_ATPase"/>
    <property type="match status" value="1"/>
</dbReference>
<keyword evidence="13 17" id="KW-1133">Transmembrane helix</keyword>
<dbReference type="Pfam" id="PF00689">
    <property type="entry name" value="Cation_ATPase_C"/>
    <property type="match status" value="1"/>
</dbReference>
<evidence type="ECO:0000256" key="15">
    <source>
        <dbReference type="ARBA" id="ARBA00023136"/>
    </source>
</evidence>
<dbReference type="Gene3D" id="3.40.50.1000">
    <property type="entry name" value="HAD superfamily/HAD-like"/>
    <property type="match status" value="1"/>
</dbReference>
<dbReference type="GO" id="GO:0005388">
    <property type="term" value="F:P-type calcium transporter activity"/>
    <property type="evidence" value="ECO:0007669"/>
    <property type="project" value="UniProtKB-EC"/>
</dbReference>
<evidence type="ECO:0000256" key="12">
    <source>
        <dbReference type="ARBA" id="ARBA00022967"/>
    </source>
</evidence>
<organism evidence="21 22">
    <name type="scientific">Rubroshorea leprosula</name>
    <dbReference type="NCBI Taxonomy" id="152421"/>
    <lineage>
        <taxon>Eukaryota</taxon>
        <taxon>Viridiplantae</taxon>
        <taxon>Streptophyta</taxon>
        <taxon>Embryophyta</taxon>
        <taxon>Tracheophyta</taxon>
        <taxon>Spermatophyta</taxon>
        <taxon>Magnoliopsida</taxon>
        <taxon>eudicotyledons</taxon>
        <taxon>Gunneridae</taxon>
        <taxon>Pentapetalae</taxon>
        <taxon>rosids</taxon>
        <taxon>malvids</taxon>
        <taxon>Malvales</taxon>
        <taxon>Dipterocarpaceae</taxon>
        <taxon>Rubroshorea</taxon>
    </lineage>
</organism>
<dbReference type="SUPFAM" id="SSF81653">
    <property type="entry name" value="Calcium ATPase, transduction domain A"/>
    <property type="match status" value="1"/>
</dbReference>
<feature type="domain" description="P-type ATPase A" evidence="18">
    <location>
        <begin position="189"/>
        <end position="286"/>
    </location>
</feature>
<keyword evidence="22" id="KW-1185">Reference proteome</keyword>
<evidence type="ECO:0000313" key="21">
    <source>
        <dbReference type="EMBL" id="GKV43744.1"/>
    </source>
</evidence>
<dbReference type="NCBIfam" id="TIGR01517">
    <property type="entry name" value="ATPase-IIB_Ca"/>
    <property type="match status" value="1"/>
</dbReference>
<dbReference type="GO" id="GO:0046872">
    <property type="term" value="F:metal ion binding"/>
    <property type="evidence" value="ECO:0007669"/>
    <property type="project" value="UniProtKB-KW"/>
</dbReference>
<evidence type="ECO:0000256" key="9">
    <source>
        <dbReference type="ARBA" id="ARBA00022840"/>
    </source>
</evidence>
<dbReference type="FunFam" id="1.20.1110.10:FF:000039">
    <property type="entry name" value="Calcium-transporting ATPase"/>
    <property type="match status" value="1"/>
</dbReference>
<feature type="transmembrane region" description="Helical" evidence="17">
    <location>
        <begin position="878"/>
        <end position="896"/>
    </location>
</feature>
<dbReference type="Proteomes" id="UP001054252">
    <property type="component" value="Unassembled WGS sequence"/>
</dbReference>
<keyword evidence="6" id="KW-0479">Metal-binding</keyword>
<evidence type="ECO:0000259" key="20">
    <source>
        <dbReference type="Pfam" id="PF00690"/>
    </source>
</evidence>
<evidence type="ECO:0000256" key="3">
    <source>
        <dbReference type="ARBA" id="ARBA00022448"/>
    </source>
</evidence>
<evidence type="ECO:0000256" key="16">
    <source>
        <dbReference type="ARBA" id="ARBA00048694"/>
    </source>
</evidence>
<keyword evidence="11" id="KW-0112">Calmodulin-binding</keyword>
<dbReference type="AlphaFoldDB" id="A0AAV5M1S8"/>
<comment type="caution">
    <text evidence="21">The sequence shown here is derived from an EMBL/GenBank/DDBJ whole genome shotgun (WGS) entry which is preliminary data.</text>
</comment>
<name>A0AAV5M1S8_9ROSI</name>
<evidence type="ECO:0000256" key="2">
    <source>
        <dbReference type="ARBA" id="ARBA00006124"/>
    </source>
</evidence>
<comment type="function">
    <text evidence="17">Catalyzes the hydrolysis of ATP coupled with the transport of calcium.</text>
</comment>
<dbReference type="Gene3D" id="1.20.1110.10">
    <property type="entry name" value="Calcium-transporting ATPase, transmembrane domain"/>
    <property type="match status" value="1"/>
</dbReference>
<evidence type="ECO:0000256" key="17">
    <source>
        <dbReference type="RuleBase" id="RU361146"/>
    </source>
</evidence>
<dbReference type="GO" id="GO:0005524">
    <property type="term" value="F:ATP binding"/>
    <property type="evidence" value="ECO:0007669"/>
    <property type="project" value="UniProtKB-KW"/>
</dbReference>
<dbReference type="SUPFAM" id="SSF81660">
    <property type="entry name" value="Metal cation-transporting ATPase, ATP-binding domain N"/>
    <property type="match status" value="1"/>
</dbReference>
<dbReference type="InterPro" id="IPR004014">
    <property type="entry name" value="ATPase_P-typ_cation-transptr_N"/>
</dbReference>
<keyword evidence="14 17" id="KW-0406">Ion transport</keyword>
<evidence type="ECO:0000256" key="1">
    <source>
        <dbReference type="ARBA" id="ARBA00004141"/>
    </source>
</evidence>
<evidence type="ECO:0000256" key="4">
    <source>
        <dbReference type="ARBA" id="ARBA00022568"/>
    </source>
</evidence>
<dbReference type="InterPro" id="IPR008250">
    <property type="entry name" value="ATPase_P-typ_transduc_dom_A_sf"/>
</dbReference>
<evidence type="ECO:0000256" key="8">
    <source>
        <dbReference type="ARBA" id="ARBA00022837"/>
    </source>
</evidence>
<dbReference type="Pfam" id="PF00690">
    <property type="entry name" value="Cation_ATPase_N"/>
    <property type="match status" value="1"/>
</dbReference>
<dbReference type="SUPFAM" id="SSF81665">
    <property type="entry name" value="Calcium ATPase, transmembrane domain M"/>
    <property type="match status" value="1"/>
</dbReference>
<dbReference type="GO" id="GO:0005886">
    <property type="term" value="C:plasma membrane"/>
    <property type="evidence" value="ECO:0007669"/>
    <property type="project" value="TreeGrafter"/>
</dbReference>
<comment type="similarity">
    <text evidence="2 17">Belongs to the cation transport ATPase (P-type) (TC 3.A.3) family. Type IIB subfamily.</text>
</comment>
<feature type="transmembrane region" description="Helical" evidence="17">
    <location>
        <begin position="916"/>
        <end position="936"/>
    </location>
</feature>
<dbReference type="InterPro" id="IPR001757">
    <property type="entry name" value="P_typ_ATPase"/>
</dbReference>
<dbReference type="PRINTS" id="PR00119">
    <property type="entry name" value="CATATPASE"/>
</dbReference>
<comment type="catalytic activity">
    <reaction evidence="16 17">
        <text>Ca(2+)(in) + ATP + H2O = Ca(2+)(out) + ADP + phosphate + H(+)</text>
        <dbReference type="Rhea" id="RHEA:18105"/>
        <dbReference type="ChEBI" id="CHEBI:15377"/>
        <dbReference type="ChEBI" id="CHEBI:15378"/>
        <dbReference type="ChEBI" id="CHEBI:29108"/>
        <dbReference type="ChEBI" id="CHEBI:30616"/>
        <dbReference type="ChEBI" id="CHEBI:43474"/>
        <dbReference type="ChEBI" id="CHEBI:456216"/>
        <dbReference type="EC" id="7.2.2.10"/>
    </reaction>
</comment>
<dbReference type="Gene3D" id="3.40.1110.10">
    <property type="entry name" value="Calcium-transporting ATPase, cytoplasmic domain N"/>
    <property type="match status" value="1"/>
</dbReference>
<feature type="domain" description="Cation-transporting P-type ATPase N-terminal" evidence="20">
    <location>
        <begin position="64"/>
        <end position="133"/>
    </location>
</feature>
<dbReference type="GO" id="GO:0005516">
    <property type="term" value="F:calmodulin binding"/>
    <property type="evidence" value="ECO:0007669"/>
    <property type="project" value="UniProtKB-KW"/>
</dbReference>
<dbReference type="InterPro" id="IPR023298">
    <property type="entry name" value="ATPase_P-typ_TM_dom_sf"/>
</dbReference>
<dbReference type="Gene3D" id="2.70.150.10">
    <property type="entry name" value="Calcium-transporting ATPase, cytoplasmic transduction domain A"/>
    <property type="match status" value="1"/>
</dbReference>
<dbReference type="EC" id="7.2.2.10" evidence="17"/>
<dbReference type="InterPro" id="IPR036412">
    <property type="entry name" value="HAD-like_sf"/>
</dbReference>